<dbReference type="GeneID" id="5483581"/>
<name>A7F198_SCLS1</name>
<gene>
    <name evidence="1" type="ORF">SS1G_11368</name>
</gene>
<dbReference type="InParanoid" id="A7F198"/>
<evidence type="ECO:0000313" key="1">
    <source>
        <dbReference type="EMBL" id="EDN95490.1"/>
    </source>
</evidence>
<protein>
    <submittedName>
        <fullName evidence="1">Uncharacterized protein</fullName>
    </submittedName>
</protein>
<organism evidence="1 2">
    <name type="scientific">Sclerotinia sclerotiorum (strain ATCC 18683 / 1980 / Ss-1)</name>
    <name type="common">White mold</name>
    <name type="synonym">Whetzelinia sclerotiorum</name>
    <dbReference type="NCBI Taxonomy" id="665079"/>
    <lineage>
        <taxon>Eukaryota</taxon>
        <taxon>Fungi</taxon>
        <taxon>Dikarya</taxon>
        <taxon>Ascomycota</taxon>
        <taxon>Pezizomycotina</taxon>
        <taxon>Leotiomycetes</taxon>
        <taxon>Helotiales</taxon>
        <taxon>Sclerotiniaceae</taxon>
        <taxon>Sclerotinia</taxon>
    </lineage>
</organism>
<dbReference type="RefSeq" id="XP_001587376.1">
    <property type="nucleotide sequence ID" value="XM_001587326.1"/>
</dbReference>
<dbReference type="KEGG" id="ssl:SS1G_11368"/>
<dbReference type="AlphaFoldDB" id="A7F198"/>
<dbReference type="EMBL" id="CH476638">
    <property type="protein sequence ID" value="EDN95490.1"/>
    <property type="molecule type" value="Genomic_DNA"/>
</dbReference>
<evidence type="ECO:0000313" key="2">
    <source>
        <dbReference type="Proteomes" id="UP000001312"/>
    </source>
</evidence>
<reference evidence="2" key="1">
    <citation type="journal article" date="2011" name="PLoS Genet.">
        <title>Genomic analysis of the necrotrophic fungal pathogens Sclerotinia sclerotiorum and Botrytis cinerea.</title>
        <authorList>
            <person name="Amselem J."/>
            <person name="Cuomo C.A."/>
            <person name="van Kan J.A."/>
            <person name="Viaud M."/>
            <person name="Benito E.P."/>
            <person name="Couloux A."/>
            <person name="Coutinho P.M."/>
            <person name="de Vries R.P."/>
            <person name="Dyer P.S."/>
            <person name="Fillinger S."/>
            <person name="Fournier E."/>
            <person name="Gout L."/>
            <person name="Hahn M."/>
            <person name="Kohn L."/>
            <person name="Lapalu N."/>
            <person name="Plummer K.M."/>
            <person name="Pradier J.M."/>
            <person name="Quevillon E."/>
            <person name="Sharon A."/>
            <person name="Simon A."/>
            <person name="ten Have A."/>
            <person name="Tudzynski B."/>
            <person name="Tudzynski P."/>
            <person name="Wincker P."/>
            <person name="Andrew M."/>
            <person name="Anthouard V."/>
            <person name="Beever R.E."/>
            <person name="Beffa R."/>
            <person name="Benoit I."/>
            <person name="Bouzid O."/>
            <person name="Brault B."/>
            <person name="Chen Z."/>
            <person name="Choquer M."/>
            <person name="Collemare J."/>
            <person name="Cotton P."/>
            <person name="Danchin E.G."/>
            <person name="Da Silva C."/>
            <person name="Gautier A."/>
            <person name="Giraud C."/>
            <person name="Giraud T."/>
            <person name="Gonzalez C."/>
            <person name="Grossetete S."/>
            <person name="Guldener U."/>
            <person name="Henrissat B."/>
            <person name="Howlett B.J."/>
            <person name="Kodira C."/>
            <person name="Kretschmer M."/>
            <person name="Lappartient A."/>
            <person name="Leroch M."/>
            <person name="Levis C."/>
            <person name="Mauceli E."/>
            <person name="Neuveglise C."/>
            <person name="Oeser B."/>
            <person name="Pearson M."/>
            <person name="Poulain J."/>
            <person name="Poussereau N."/>
            <person name="Quesneville H."/>
            <person name="Rascle C."/>
            <person name="Schumacher J."/>
            <person name="Segurens B."/>
            <person name="Sexton A."/>
            <person name="Silva E."/>
            <person name="Sirven C."/>
            <person name="Soanes D.M."/>
            <person name="Talbot N.J."/>
            <person name="Templeton M."/>
            <person name="Yandava C."/>
            <person name="Yarden O."/>
            <person name="Zeng Q."/>
            <person name="Rollins J.A."/>
            <person name="Lebrun M.H."/>
            <person name="Dickman M."/>
        </authorList>
    </citation>
    <scope>NUCLEOTIDE SEQUENCE [LARGE SCALE GENOMIC DNA]</scope>
    <source>
        <strain evidence="2">ATCC 18683 / 1980 / Ss-1</strain>
    </source>
</reference>
<proteinExistence type="predicted"/>
<dbReference type="Proteomes" id="UP000001312">
    <property type="component" value="Unassembled WGS sequence"/>
</dbReference>
<accession>A7F198</accession>
<sequence length="29" mass="3408">MINEPDNHEIFQALQSYLVDALIFNLFDP</sequence>
<keyword evidence="2" id="KW-1185">Reference proteome</keyword>